<accession>A0A164YFK5</accession>
<dbReference type="GO" id="GO:0045046">
    <property type="term" value="P:protein import into peroxisome membrane"/>
    <property type="evidence" value="ECO:0007669"/>
    <property type="project" value="TreeGrafter"/>
</dbReference>
<dbReference type="STRING" id="1314777.A0A164YFK5"/>
<gene>
    <name evidence="3" type="ORF">SISNIDRAFT_547565</name>
</gene>
<proteinExistence type="predicted"/>
<dbReference type="Proteomes" id="UP000076722">
    <property type="component" value="Unassembled WGS sequence"/>
</dbReference>
<dbReference type="EMBL" id="KV419398">
    <property type="protein sequence ID" value="KZS96866.1"/>
    <property type="molecule type" value="Genomic_DNA"/>
</dbReference>
<dbReference type="AlphaFoldDB" id="A0A164YFK5"/>
<evidence type="ECO:0000256" key="2">
    <source>
        <dbReference type="SAM" id="Phobius"/>
    </source>
</evidence>
<feature type="compositionally biased region" description="Polar residues" evidence="1">
    <location>
        <begin position="138"/>
        <end position="147"/>
    </location>
</feature>
<keyword evidence="4" id="KW-1185">Reference proteome</keyword>
<feature type="transmembrane region" description="Helical" evidence="2">
    <location>
        <begin position="16"/>
        <end position="35"/>
    </location>
</feature>
<keyword evidence="2" id="KW-1133">Transmembrane helix</keyword>
<dbReference type="Pfam" id="PF04882">
    <property type="entry name" value="Peroxin-3"/>
    <property type="match status" value="1"/>
</dbReference>
<dbReference type="OrthoDB" id="45930at2759"/>
<organism evidence="3 4">
    <name type="scientific">Sistotremastrum niveocremeum HHB9708</name>
    <dbReference type="NCBI Taxonomy" id="1314777"/>
    <lineage>
        <taxon>Eukaryota</taxon>
        <taxon>Fungi</taxon>
        <taxon>Dikarya</taxon>
        <taxon>Basidiomycota</taxon>
        <taxon>Agaricomycotina</taxon>
        <taxon>Agaricomycetes</taxon>
        <taxon>Sistotremastrales</taxon>
        <taxon>Sistotremastraceae</taxon>
        <taxon>Sertulicium</taxon>
        <taxon>Sertulicium niveocremeum</taxon>
    </lineage>
</organism>
<dbReference type="GO" id="GO:0005778">
    <property type="term" value="C:peroxisomal membrane"/>
    <property type="evidence" value="ECO:0007669"/>
    <property type="project" value="InterPro"/>
</dbReference>
<feature type="compositionally biased region" description="Low complexity" evidence="1">
    <location>
        <begin position="100"/>
        <end position="109"/>
    </location>
</feature>
<feature type="region of interest" description="Disordered" evidence="1">
    <location>
        <begin position="135"/>
        <end position="155"/>
    </location>
</feature>
<feature type="region of interest" description="Disordered" evidence="1">
    <location>
        <begin position="100"/>
        <end position="119"/>
    </location>
</feature>
<evidence type="ECO:0008006" key="5">
    <source>
        <dbReference type="Google" id="ProtNLM"/>
    </source>
</evidence>
<keyword evidence="2" id="KW-0472">Membrane</keyword>
<evidence type="ECO:0000256" key="1">
    <source>
        <dbReference type="SAM" id="MobiDB-lite"/>
    </source>
</evidence>
<protein>
    <recommendedName>
        <fullName evidence="5">Peroxin-3</fullName>
    </recommendedName>
</protein>
<evidence type="ECO:0000313" key="3">
    <source>
        <dbReference type="EMBL" id="KZS96866.1"/>
    </source>
</evidence>
<dbReference type="InterPro" id="IPR006966">
    <property type="entry name" value="Peroxin-3"/>
</dbReference>
<dbReference type="GO" id="GO:0030674">
    <property type="term" value="F:protein-macromolecule adaptor activity"/>
    <property type="evidence" value="ECO:0007669"/>
    <property type="project" value="TreeGrafter"/>
</dbReference>
<keyword evidence="2" id="KW-0812">Transmembrane</keyword>
<evidence type="ECO:0000313" key="4">
    <source>
        <dbReference type="Proteomes" id="UP000076722"/>
    </source>
</evidence>
<feature type="compositionally biased region" description="Polar residues" evidence="1">
    <location>
        <begin position="110"/>
        <end position="119"/>
    </location>
</feature>
<dbReference type="PANTHER" id="PTHR28080">
    <property type="entry name" value="PEROXISOMAL BIOGENESIS FACTOR 3"/>
    <property type="match status" value="1"/>
</dbReference>
<sequence>MAFARLSQFVRDRRRGLATLVGIFGGLYLIVRYVLERLEEVRDRVVQDRIARDNLRRRFLQNQLDCKYTILALVPTMGERIIDEMDVEAITHAVQLKSAASRAPSEAPSTGSLSLNNVPLPDTSTIDLVVPEHDLQSEPGSSVSGDQSPAPLGESSLSWVEQFTGSASDNQISNSPTWSSGPQLSDSIHSASVSLISASEQSYPSALLSDNGSPTRDSYSNKTKAELWREIKILTFTRTLTILYSTTFLTLLTHIQLNLIGRHKYVQSILQLEREEKLCERVEFDLSVGSLFWGSGGAQLEIDEAGVALRAEQVEVSEETERMYLTVSWWLVHMSWRELGESIRKSVEQNLEGVSLKALLSPEDVERIIANIRKDVETETLPDGSTRHRNFSNILLPSTPDAIHHVLTSGGLPPHLISPSLSPSSPFSSLLSSTFSFIQSSDFGKVLRVSLDRAIAVLGDALRKEVFSNEGRDGEDVEKIKLASLLPGLARWCHSVVHALPSDLVEGLGEVREVTGFSAIIYSSYEDKLP</sequence>
<dbReference type="PANTHER" id="PTHR28080:SF1">
    <property type="entry name" value="PEROXISOMAL BIOGENESIS FACTOR 3"/>
    <property type="match status" value="1"/>
</dbReference>
<reference evidence="3 4" key="1">
    <citation type="journal article" date="2016" name="Mol. Biol. Evol.">
        <title>Comparative Genomics of Early-Diverging Mushroom-Forming Fungi Provides Insights into the Origins of Lignocellulose Decay Capabilities.</title>
        <authorList>
            <person name="Nagy L.G."/>
            <person name="Riley R."/>
            <person name="Tritt A."/>
            <person name="Adam C."/>
            <person name="Daum C."/>
            <person name="Floudas D."/>
            <person name="Sun H."/>
            <person name="Yadav J.S."/>
            <person name="Pangilinan J."/>
            <person name="Larsson K.H."/>
            <person name="Matsuura K."/>
            <person name="Barry K."/>
            <person name="Labutti K."/>
            <person name="Kuo R."/>
            <person name="Ohm R.A."/>
            <person name="Bhattacharya S.S."/>
            <person name="Shirouzu T."/>
            <person name="Yoshinaga Y."/>
            <person name="Martin F.M."/>
            <person name="Grigoriev I.V."/>
            <person name="Hibbett D.S."/>
        </authorList>
    </citation>
    <scope>NUCLEOTIDE SEQUENCE [LARGE SCALE GENOMIC DNA]</scope>
    <source>
        <strain evidence="3 4">HHB9708</strain>
    </source>
</reference>
<name>A0A164YFK5_9AGAM</name>